<feature type="signal peptide" evidence="7">
    <location>
        <begin position="1"/>
        <end position="26"/>
    </location>
</feature>
<evidence type="ECO:0000256" key="7">
    <source>
        <dbReference type="SAM" id="SignalP"/>
    </source>
</evidence>
<accession>A0A803TKG7</accession>
<name>A0A803TKG7_ANOCA</name>
<evidence type="ECO:0000313" key="9">
    <source>
        <dbReference type="Proteomes" id="UP000001646"/>
    </source>
</evidence>
<dbReference type="GO" id="GO:0005125">
    <property type="term" value="F:cytokine activity"/>
    <property type="evidence" value="ECO:0007669"/>
    <property type="project" value="UniProtKB-KW"/>
</dbReference>
<dbReference type="Pfam" id="PF15177">
    <property type="entry name" value="IL28A"/>
    <property type="match status" value="1"/>
</dbReference>
<keyword evidence="6" id="KW-0051">Antiviral defense</keyword>
<keyword evidence="5 7" id="KW-0732">Signal</keyword>
<evidence type="ECO:0000256" key="6">
    <source>
        <dbReference type="ARBA" id="ARBA00023118"/>
    </source>
</evidence>
<comment type="subcellular location">
    <subcellularLocation>
        <location evidence="1">Secreted</location>
    </subcellularLocation>
</comment>
<dbReference type="GO" id="GO:0051607">
    <property type="term" value="P:defense response to virus"/>
    <property type="evidence" value="ECO:0007669"/>
    <property type="project" value="UniProtKB-KW"/>
</dbReference>
<dbReference type="Gene3D" id="1.20.1250.60">
    <property type="entry name" value="Interferon lambda"/>
    <property type="match status" value="1"/>
</dbReference>
<proteinExistence type="inferred from homology"/>
<dbReference type="GO" id="GO:0005615">
    <property type="term" value="C:extracellular space"/>
    <property type="evidence" value="ECO:0007669"/>
    <property type="project" value="UniProtKB-KW"/>
</dbReference>
<sequence length="195" mass="22351">ISVAAKLCLLASVALLISLENHDVDGAPRRTCYLPKTPENRAAFRTIRNKYEDLRFDGVEPWQNCSEKYLQLPKMDNLTKWEKMGAMELQLNLFIPVLQNQSETTFAKATSEVLEFLLPYREDLKVCMQHRPSHHQESGYLQGFKDGLQQFNTSNTEQSPKCLEAAVGMNILSLLQEIKGISLHHHHQPRHHSNN</sequence>
<dbReference type="Ensembl" id="ENSACAT00000056285.1">
    <property type="protein sequence ID" value="ENSACAP00000035707.1"/>
    <property type="gene ID" value="ENSACAG00000044833.1"/>
</dbReference>
<dbReference type="GO" id="GO:0050778">
    <property type="term" value="P:positive regulation of immune response"/>
    <property type="evidence" value="ECO:0007669"/>
    <property type="project" value="InterPro"/>
</dbReference>
<evidence type="ECO:0000256" key="2">
    <source>
        <dbReference type="ARBA" id="ARBA00008717"/>
    </source>
</evidence>
<evidence type="ECO:0000256" key="5">
    <source>
        <dbReference type="ARBA" id="ARBA00022729"/>
    </source>
</evidence>
<dbReference type="PANTHER" id="PTHR31943:SF1">
    <property type="entry name" value="INTERFERON LAMBDA-2-RELATED"/>
    <property type="match status" value="1"/>
</dbReference>
<feature type="chain" id="PRO_5032919135" evidence="7">
    <location>
        <begin position="27"/>
        <end position="195"/>
    </location>
</feature>
<evidence type="ECO:0000256" key="3">
    <source>
        <dbReference type="ARBA" id="ARBA00022514"/>
    </source>
</evidence>
<dbReference type="InParanoid" id="A0A803TKG7"/>
<dbReference type="GO" id="GO:0007259">
    <property type="term" value="P:cell surface receptor signaling pathway via JAK-STAT"/>
    <property type="evidence" value="ECO:0007669"/>
    <property type="project" value="InterPro"/>
</dbReference>
<dbReference type="Proteomes" id="UP000001646">
    <property type="component" value="Unplaced"/>
</dbReference>
<dbReference type="AlphaFoldDB" id="A0A803TKG7"/>
<evidence type="ECO:0000313" key="8">
    <source>
        <dbReference type="Ensembl" id="ENSACAP00000035707.1"/>
    </source>
</evidence>
<reference evidence="8" key="1">
    <citation type="submission" date="2009-12" db="EMBL/GenBank/DDBJ databases">
        <title>The Genome Sequence of Anolis carolinensis (Green Anole Lizard).</title>
        <authorList>
            <consortium name="The Genome Sequencing Platform"/>
            <person name="Di Palma F."/>
            <person name="Alfoldi J."/>
            <person name="Heiman D."/>
            <person name="Young S."/>
            <person name="Grabherr M."/>
            <person name="Johnson J."/>
            <person name="Lander E.S."/>
            <person name="Lindblad-Toh K."/>
        </authorList>
    </citation>
    <scope>NUCLEOTIDE SEQUENCE [LARGE SCALE GENOMIC DNA]</scope>
    <source>
        <strain evidence="8">JBL SC #1</strain>
    </source>
</reference>
<dbReference type="InterPro" id="IPR038326">
    <property type="entry name" value="IFN-lambda_sf"/>
</dbReference>
<keyword evidence="9" id="KW-1185">Reference proteome</keyword>
<reference evidence="8" key="3">
    <citation type="submission" date="2025-09" db="UniProtKB">
        <authorList>
            <consortium name="Ensembl"/>
        </authorList>
    </citation>
    <scope>IDENTIFICATION</scope>
</reference>
<dbReference type="PANTHER" id="PTHR31943">
    <property type="entry name" value="INTERLEUKIN-28 AND 29"/>
    <property type="match status" value="1"/>
</dbReference>
<protein>
    <submittedName>
        <fullName evidence="8">Uncharacterized protein</fullName>
    </submittedName>
</protein>
<evidence type="ECO:0000256" key="4">
    <source>
        <dbReference type="ARBA" id="ARBA00022525"/>
    </source>
</evidence>
<reference evidence="8" key="2">
    <citation type="submission" date="2025-08" db="UniProtKB">
        <authorList>
            <consortium name="Ensembl"/>
        </authorList>
    </citation>
    <scope>IDENTIFICATION</scope>
</reference>
<organism evidence="8 9">
    <name type="scientific">Anolis carolinensis</name>
    <name type="common">Green anole</name>
    <name type="synonym">American chameleon</name>
    <dbReference type="NCBI Taxonomy" id="28377"/>
    <lineage>
        <taxon>Eukaryota</taxon>
        <taxon>Metazoa</taxon>
        <taxon>Chordata</taxon>
        <taxon>Craniata</taxon>
        <taxon>Vertebrata</taxon>
        <taxon>Euteleostomi</taxon>
        <taxon>Lepidosauria</taxon>
        <taxon>Squamata</taxon>
        <taxon>Bifurcata</taxon>
        <taxon>Unidentata</taxon>
        <taxon>Episquamata</taxon>
        <taxon>Toxicofera</taxon>
        <taxon>Iguania</taxon>
        <taxon>Dactyloidae</taxon>
        <taxon>Anolis</taxon>
    </lineage>
</organism>
<comment type="similarity">
    <text evidence="2">Belongs to the lambda interferon family.</text>
</comment>
<dbReference type="InterPro" id="IPR029177">
    <property type="entry name" value="INF_lambda"/>
</dbReference>
<evidence type="ECO:0000256" key="1">
    <source>
        <dbReference type="ARBA" id="ARBA00004613"/>
    </source>
</evidence>
<keyword evidence="4" id="KW-0964">Secreted</keyword>
<keyword evidence="3" id="KW-0202">Cytokine</keyword>